<dbReference type="RefSeq" id="WP_068584727.1">
    <property type="nucleotide sequence ID" value="NZ_FTNK01000024.1"/>
</dbReference>
<reference evidence="1 2" key="1">
    <citation type="submission" date="2017-01" db="EMBL/GenBank/DDBJ databases">
        <authorList>
            <person name="Varghese N."/>
            <person name="Submissions S."/>
        </authorList>
    </citation>
    <scope>NUCLEOTIDE SEQUENCE [LARGE SCALE GENOMIC DNA]</scope>
    <source>
        <strain evidence="1 2">ATCC 23464</strain>
    </source>
</reference>
<sequence length="375" mass="44413">MIKLDDSLINSTAKDYFLYIIQFIEEAYKKNKINFPNQVNVTHKSFIDLFETNNKLNIQLIKSILIDPFELTSSQYPELKNYMLTSKLVFYSTSISEKLPKASSLKERKKIRKDFVSKYSNDWIDPIIQNSNYYESDKKFHNFIKDIVNELQDLDKWIRLFIQYDFLESKKRHELLVKLNNSVCPYCNRQYTTNYDEGGTKKSTADLDHFFPKSYFPLFSLSLYNFIPSCQICNSRFKLAKGKNILYPYDYGFEKDAKFVVKLKSNSDINSLIGNNSNFELGITADKSSESIEEIESSIELFRLNQLYQHHKEYVRELLYKKYAYSSTYKEQLEELFSEMKLDRFEINLFLYGNNLKIDELGRRPLSKLAFDILT</sequence>
<name>A0ABY1KD02_9BACL</name>
<evidence type="ECO:0000313" key="1">
    <source>
        <dbReference type="EMBL" id="SIR62834.1"/>
    </source>
</evidence>
<evidence type="ECO:0008006" key="3">
    <source>
        <dbReference type="Google" id="ProtNLM"/>
    </source>
</evidence>
<organism evidence="1 2">
    <name type="scientific">Paenibacillus macquariensis</name>
    <dbReference type="NCBI Taxonomy" id="948756"/>
    <lineage>
        <taxon>Bacteria</taxon>
        <taxon>Bacillati</taxon>
        <taxon>Bacillota</taxon>
        <taxon>Bacilli</taxon>
        <taxon>Bacillales</taxon>
        <taxon>Paenibacillaceae</taxon>
        <taxon>Paenibacillus</taxon>
    </lineage>
</organism>
<accession>A0ABY1KD02</accession>
<comment type="caution">
    <text evidence="1">The sequence shown here is derived from an EMBL/GenBank/DDBJ whole genome shotgun (WGS) entry which is preliminary data.</text>
</comment>
<dbReference type="EMBL" id="FTNK01000024">
    <property type="protein sequence ID" value="SIR62834.1"/>
    <property type="molecule type" value="Genomic_DNA"/>
</dbReference>
<keyword evidence="2" id="KW-1185">Reference proteome</keyword>
<proteinExistence type="predicted"/>
<gene>
    <name evidence="1" type="ORF">SAMN05421578_12440</name>
</gene>
<evidence type="ECO:0000313" key="2">
    <source>
        <dbReference type="Proteomes" id="UP000186666"/>
    </source>
</evidence>
<dbReference type="Gene3D" id="1.10.30.50">
    <property type="match status" value="1"/>
</dbReference>
<dbReference type="Proteomes" id="UP000186666">
    <property type="component" value="Unassembled WGS sequence"/>
</dbReference>
<protein>
    <recommendedName>
        <fullName evidence="3">HNH nuclease domain-containing protein</fullName>
    </recommendedName>
</protein>